<name>A0A1W0WB52_HYPEX</name>
<dbReference type="Gene3D" id="3.40.50.720">
    <property type="entry name" value="NAD(P)-binding Rossmann-like Domain"/>
    <property type="match status" value="1"/>
</dbReference>
<dbReference type="OrthoDB" id="2735536at2759"/>
<evidence type="ECO:0000313" key="4">
    <source>
        <dbReference type="EMBL" id="OQV12398.1"/>
    </source>
</evidence>
<dbReference type="InterPro" id="IPR036291">
    <property type="entry name" value="NAD(P)-bd_dom_sf"/>
</dbReference>
<evidence type="ECO:0000313" key="5">
    <source>
        <dbReference type="Proteomes" id="UP000192578"/>
    </source>
</evidence>
<sequence length="375" mass="41680">MDVCLEDAAATRVLVTGASGFLASHICQQLQERGYRVRGTVRSLKDLKKVAPLRKLCPVANYQLDLVEADLLHAKDWMAAVAGCTYVIHVASPVPGKEPSDEQTLIQPAVKGTLNVLKACRDAGCVKRVVITSSAYAIVGQTSPRYDKVYSESDWTDMNAPVGAYAKSKTLAERAAWDFVRDLPEANKFEVAVINPTYIMGPVIHGSSGASQMILLKLMKREISALPNISLEVCDVRDVAQAHIKAMILDAAVGKRFIINTGVLWFRECAEILRREFTQQGYKIPSTNAHKIVVWAAAKFDKALLMLLPRWGKELRFNSDRMLNVLDIQPRNMEDTILDMAYTMIEGGFLPKAPNYRKRKAPLSRQVSQQQPAEH</sequence>
<dbReference type="PANTHER" id="PTHR10366:SF564">
    <property type="entry name" value="STEROL-4-ALPHA-CARBOXYLATE 3-DEHYDROGENASE, DECARBOXYLATING"/>
    <property type="match status" value="1"/>
</dbReference>
<keyword evidence="5" id="KW-1185">Reference proteome</keyword>
<gene>
    <name evidence="4" type="ORF">BV898_13351</name>
</gene>
<dbReference type="PANTHER" id="PTHR10366">
    <property type="entry name" value="NAD DEPENDENT EPIMERASE/DEHYDRATASE"/>
    <property type="match status" value="1"/>
</dbReference>
<proteinExistence type="inferred from homology"/>
<reference evidence="5" key="1">
    <citation type="submission" date="2017-01" db="EMBL/GenBank/DDBJ databases">
        <title>Comparative genomics of anhydrobiosis in the tardigrade Hypsibius dujardini.</title>
        <authorList>
            <person name="Yoshida Y."/>
            <person name="Koutsovoulos G."/>
            <person name="Laetsch D."/>
            <person name="Stevens L."/>
            <person name="Kumar S."/>
            <person name="Horikawa D."/>
            <person name="Ishino K."/>
            <person name="Komine S."/>
            <person name="Tomita M."/>
            <person name="Blaxter M."/>
            <person name="Arakawa K."/>
        </authorList>
    </citation>
    <scope>NUCLEOTIDE SEQUENCE [LARGE SCALE GENOMIC DNA]</scope>
    <source>
        <strain evidence="5">Z151</strain>
    </source>
</reference>
<keyword evidence="1" id="KW-0560">Oxidoreductase</keyword>
<dbReference type="InterPro" id="IPR001509">
    <property type="entry name" value="Epimerase_deHydtase"/>
</dbReference>
<feature type="domain" description="NAD-dependent epimerase/dehydratase" evidence="3">
    <location>
        <begin position="13"/>
        <end position="249"/>
    </location>
</feature>
<dbReference type="CDD" id="cd05227">
    <property type="entry name" value="AR_SDR_e"/>
    <property type="match status" value="1"/>
</dbReference>
<organism evidence="4 5">
    <name type="scientific">Hypsibius exemplaris</name>
    <name type="common">Freshwater tardigrade</name>
    <dbReference type="NCBI Taxonomy" id="2072580"/>
    <lineage>
        <taxon>Eukaryota</taxon>
        <taxon>Metazoa</taxon>
        <taxon>Ecdysozoa</taxon>
        <taxon>Tardigrada</taxon>
        <taxon>Eutardigrada</taxon>
        <taxon>Parachela</taxon>
        <taxon>Hypsibioidea</taxon>
        <taxon>Hypsibiidae</taxon>
        <taxon>Hypsibius</taxon>
    </lineage>
</organism>
<dbReference type="Pfam" id="PF01370">
    <property type="entry name" value="Epimerase"/>
    <property type="match status" value="1"/>
</dbReference>
<protein>
    <submittedName>
        <fullName evidence="4">Uncharacterized oxidoreductase</fullName>
    </submittedName>
</protein>
<dbReference type="GO" id="GO:0016616">
    <property type="term" value="F:oxidoreductase activity, acting on the CH-OH group of donors, NAD or NADP as acceptor"/>
    <property type="evidence" value="ECO:0007669"/>
    <property type="project" value="TreeGrafter"/>
</dbReference>
<dbReference type="AlphaFoldDB" id="A0A1W0WB52"/>
<evidence type="ECO:0000259" key="3">
    <source>
        <dbReference type="Pfam" id="PF01370"/>
    </source>
</evidence>
<evidence type="ECO:0000256" key="1">
    <source>
        <dbReference type="ARBA" id="ARBA00023002"/>
    </source>
</evidence>
<dbReference type="SUPFAM" id="SSF51735">
    <property type="entry name" value="NAD(P)-binding Rossmann-fold domains"/>
    <property type="match status" value="1"/>
</dbReference>
<dbReference type="EMBL" id="MTYJ01000146">
    <property type="protein sequence ID" value="OQV12398.1"/>
    <property type="molecule type" value="Genomic_DNA"/>
</dbReference>
<comment type="caution">
    <text evidence="4">The sequence shown here is derived from an EMBL/GenBank/DDBJ whole genome shotgun (WGS) entry which is preliminary data.</text>
</comment>
<dbReference type="InterPro" id="IPR050425">
    <property type="entry name" value="NAD(P)_dehydrat-like"/>
</dbReference>
<dbReference type="Proteomes" id="UP000192578">
    <property type="component" value="Unassembled WGS sequence"/>
</dbReference>
<evidence type="ECO:0000256" key="2">
    <source>
        <dbReference type="ARBA" id="ARBA00023445"/>
    </source>
</evidence>
<dbReference type="FunFam" id="3.40.50.720:FF:000336">
    <property type="entry name" value="Aldehyde reductase"/>
    <property type="match status" value="1"/>
</dbReference>
<accession>A0A1W0WB52</accession>
<comment type="similarity">
    <text evidence="2">Belongs to the NAD(P)-dependent epimerase/dehydratase family. Dihydroflavonol-4-reductase subfamily.</text>
</comment>